<feature type="transmembrane region" description="Helical" evidence="1">
    <location>
        <begin position="14"/>
        <end position="34"/>
    </location>
</feature>
<dbReference type="EMBL" id="JAAAWN010000002">
    <property type="protein sequence ID" value="NDV90070.1"/>
    <property type="molecule type" value="Genomic_DNA"/>
</dbReference>
<keyword evidence="1" id="KW-0472">Membrane</keyword>
<name>A0A7X5LJX0_9ALTE</name>
<dbReference type="Proteomes" id="UP000470213">
    <property type="component" value="Unassembled WGS sequence"/>
</dbReference>
<feature type="transmembrane region" description="Helical" evidence="1">
    <location>
        <begin position="92"/>
        <end position="111"/>
    </location>
</feature>
<gene>
    <name evidence="2" type="ORF">GTH32_02535</name>
</gene>
<feature type="transmembrane region" description="Helical" evidence="1">
    <location>
        <begin position="54"/>
        <end position="80"/>
    </location>
</feature>
<protein>
    <submittedName>
        <fullName evidence="2">Uncharacterized protein</fullName>
    </submittedName>
</protein>
<evidence type="ECO:0000313" key="3">
    <source>
        <dbReference type="Proteomes" id="UP000470213"/>
    </source>
</evidence>
<proteinExistence type="predicted"/>
<evidence type="ECO:0000313" key="2">
    <source>
        <dbReference type="EMBL" id="NDV90070.1"/>
    </source>
</evidence>
<organism evidence="2 3">
    <name type="scientific">Alteromonas profundi</name>
    <dbReference type="NCBI Taxonomy" id="2696062"/>
    <lineage>
        <taxon>Bacteria</taxon>
        <taxon>Pseudomonadati</taxon>
        <taxon>Pseudomonadota</taxon>
        <taxon>Gammaproteobacteria</taxon>
        <taxon>Alteromonadales</taxon>
        <taxon>Alteromonadaceae</taxon>
        <taxon>Alteromonas/Salinimonas group</taxon>
        <taxon>Alteromonas</taxon>
    </lineage>
</organism>
<accession>A0A7X5LJX0</accession>
<evidence type="ECO:0000256" key="1">
    <source>
        <dbReference type="SAM" id="Phobius"/>
    </source>
</evidence>
<keyword evidence="3" id="KW-1185">Reference proteome</keyword>
<sequence length="127" mass="14002">MTKHVSVNKTGSGYLWRFWFVAIAAWAVQLFISYALVEWYCARPHAFSEQTVQWIVGLITVACLATALINLFYALLYYRGLKQHKSDQSRQIFMAAGACLMSGFLAVTIVMQGLPSLLLAACSSAGG</sequence>
<reference evidence="2 3" key="1">
    <citation type="submission" date="2020-01" db="EMBL/GenBank/DDBJ databases">
        <authorList>
            <person name="Chen J."/>
            <person name="Zhu S."/>
            <person name="Yang J."/>
        </authorList>
    </citation>
    <scope>NUCLEOTIDE SEQUENCE [LARGE SCALE GENOMIC DNA]</scope>
    <source>
        <strain evidence="2 3">345S023</strain>
    </source>
</reference>
<comment type="caution">
    <text evidence="2">The sequence shown here is derived from an EMBL/GenBank/DDBJ whole genome shotgun (WGS) entry which is preliminary data.</text>
</comment>
<dbReference type="AlphaFoldDB" id="A0A7X5LJX0"/>
<dbReference type="RefSeq" id="WP_163083655.1">
    <property type="nucleotide sequence ID" value="NZ_JAAAWN010000002.1"/>
</dbReference>
<keyword evidence="1" id="KW-1133">Transmembrane helix</keyword>
<keyword evidence="1" id="KW-0812">Transmembrane</keyword>